<dbReference type="EMBL" id="SMFK01000023">
    <property type="protein sequence ID" value="TDD93760.1"/>
    <property type="molecule type" value="Genomic_DNA"/>
</dbReference>
<dbReference type="Pfam" id="PF12080">
    <property type="entry name" value="GldM_4th"/>
    <property type="match status" value="1"/>
</dbReference>
<dbReference type="AlphaFoldDB" id="A0A4R5C6R3"/>
<dbReference type="InterPro" id="IPR022720">
    <property type="entry name" value="Motility-assoc_prot_GldM_N"/>
</dbReference>
<dbReference type="OrthoDB" id="1490890at2"/>
<dbReference type="InterPro" id="IPR048405">
    <property type="entry name" value="GldM_Ig-like-1"/>
</dbReference>
<feature type="domain" description="Gliding motility-associated protein GldM C-terminal" evidence="1">
    <location>
        <begin position="411"/>
        <end position="503"/>
    </location>
</feature>
<gene>
    <name evidence="5" type="primary">gldM</name>
    <name evidence="5" type="ORF">E0F76_18580</name>
</gene>
<protein>
    <submittedName>
        <fullName evidence="5">Gliding motility protein GldM</fullName>
    </submittedName>
</protein>
<dbReference type="Pfam" id="PF21602">
    <property type="entry name" value="GldM_3rd"/>
    <property type="match status" value="1"/>
</dbReference>
<dbReference type="InterPro" id="IPR019859">
    <property type="entry name" value="Motility-assoc_prot_GldM"/>
</dbReference>
<sequence length="516" mass="55899">MAGGKLSPRQKMINLMYLVFIAMLALNMSKEVLSAFGILNLKIIESNSITDERNENSFGQLAQKAQEQPGQYGEKKIIVDKIRKISKEYCDYIEGVKTIITRKTEKDAQGNFLYEQMDKGDLVDRLFFKGEKPSKEGQDFLNRIAQYPSQIKEIAGSKLPEVEINKIEKRFAMAPIKSKTAGATLSWIDYNYKGFPLIATVTKLTQMQADIKATESDVMASMFQSDLIAAASLTAYQPIVVLEKSVFFQGEAVKGKIILGKFDPKLLAKSVIVNGANVPAQAGQANFSFGSGNIGEHPITGSFNFDENGKVISLPILDKYVVVARPKSATISADKMNVVYRGVVNPMTISFAGISPDKVNASAPGLSRSGSTGSYSMQPKSGTEVVINVVGTLPDNSKVSDKKTFRIKGIPGPAGTIRGETGVVKGPKSNLEIATIGAKLEDFDFEVGLHVEGFNLKVTGQATVVVQGDRLNAQCKSVLSRAGRGDQVTISEIKTKLVGAGSYLLPRTSPVIFEIQ</sequence>
<comment type="caution">
    <text evidence="5">The sequence shown here is derived from an EMBL/GenBank/DDBJ whole genome shotgun (WGS) entry which is preliminary data.</text>
</comment>
<dbReference type="Pfam" id="PF21601">
    <property type="entry name" value="GldM_2nd"/>
    <property type="match status" value="1"/>
</dbReference>
<evidence type="ECO:0000259" key="1">
    <source>
        <dbReference type="Pfam" id="PF12080"/>
    </source>
</evidence>
<feature type="domain" description="Gliding motility-associated protein GldM first immunoglobulin-like" evidence="3">
    <location>
        <begin position="230"/>
        <end position="323"/>
    </location>
</feature>
<dbReference type="Proteomes" id="UP000295479">
    <property type="component" value="Unassembled WGS sequence"/>
</dbReference>
<dbReference type="InterPro" id="IPR048406">
    <property type="entry name" value="GldM_Ig-like-2"/>
</dbReference>
<organism evidence="5 6">
    <name type="scientific">Flavobacterium cellulosilyticum</name>
    <dbReference type="NCBI Taxonomy" id="2541731"/>
    <lineage>
        <taxon>Bacteria</taxon>
        <taxon>Pseudomonadati</taxon>
        <taxon>Bacteroidota</taxon>
        <taxon>Flavobacteriia</taxon>
        <taxon>Flavobacteriales</taxon>
        <taxon>Flavobacteriaceae</taxon>
        <taxon>Flavobacterium</taxon>
    </lineage>
</organism>
<evidence type="ECO:0000259" key="3">
    <source>
        <dbReference type="Pfam" id="PF21601"/>
    </source>
</evidence>
<feature type="domain" description="Gliding motility-associated protein GldM second immunoglobulin-like" evidence="4">
    <location>
        <begin position="328"/>
        <end position="408"/>
    </location>
</feature>
<evidence type="ECO:0000313" key="6">
    <source>
        <dbReference type="Proteomes" id="UP000295479"/>
    </source>
</evidence>
<name>A0A4R5C6R3_9FLAO</name>
<accession>A0A4R5C6R3</accession>
<dbReference type="Pfam" id="PF12081">
    <property type="entry name" value="GldM_1st"/>
    <property type="match status" value="1"/>
</dbReference>
<feature type="domain" description="Gliding motility-associated protein GldM N-terminal" evidence="2">
    <location>
        <begin position="31"/>
        <end position="224"/>
    </location>
</feature>
<evidence type="ECO:0000259" key="2">
    <source>
        <dbReference type="Pfam" id="PF12081"/>
    </source>
</evidence>
<keyword evidence="6" id="KW-1185">Reference proteome</keyword>
<dbReference type="NCBIfam" id="TIGR03517">
    <property type="entry name" value="GldM_gliding"/>
    <property type="match status" value="1"/>
</dbReference>
<reference evidence="5 6" key="1">
    <citation type="submission" date="2019-03" db="EMBL/GenBank/DDBJ databases">
        <title>Flavobacterium AR-3-4 sp. nov. isolated from arctic soil.</title>
        <authorList>
            <person name="Chaudhary D.K."/>
        </authorList>
    </citation>
    <scope>NUCLEOTIDE SEQUENCE [LARGE SCALE GENOMIC DNA]</scope>
    <source>
        <strain evidence="5 6">AR-3-4</strain>
    </source>
</reference>
<evidence type="ECO:0000259" key="4">
    <source>
        <dbReference type="Pfam" id="PF21602"/>
    </source>
</evidence>
<dbReference type="InterPro" id="IPR022719">
    <property type="entry name" value="Motility-assoc_prot_GldM_C"/>
</dbReference>
<proteinExistence type="predicted"/>
<evidence type="ECO:0000313" key="5">
    <source>
        <dbReference type="EMBL" id="TDD93760.1"/>
    </source>
</evidence>